<evidence type="ECO:0000256" key="1">
    <source>
        <dbReference type="ARBA" id="ARBA00022679"/>
    </source>
</evidence>
<dbReference type="Pfam" id="PF13614">
    <property type="entry name" value="AAA_31"/>
    <property type="match status" value="1"/>
</dbReference>
<dbReference type="Proteomes" id="UP000466517">
    <property type="component" value="Chromosome"/>
</dbReference>
<dbReference type="InterPro" id="IPR005702">
    <property type="entry name" value="Wzc-like_C"/>
</dbReference>
<dbReference type="InterPro" id="IPR050445">
    <property type="entry name" value="Bact_polysacc_biosynth/exp"/>
</dbReference>
<feature type="region of interest" description="Disordered" evidence="6">
    <location>
        <begin position="457"/>
        <end position="525"/>
    </location>
</feature>
<organism evidence="9 10">
    <name type="scientific">Mycolicibacterium madagascariense</name>
    <dbReference type="NCBI Taxonomy" id="212765"/>
    <lineage>
        <taxon>Bacteria</taxon>
        <taxon>Bacillati</taxon>
        <taxon>Actinomycetota</taxon>
        <taxon>Actinomycetes</taxon>
        <taxon>Mycobacteriales</taxon>
        <taxon>Mycobacteriaceae</taxon>
        <taxon>Mycolicibacterium</taxon>
    </lineage>
</organism>
<accession>A0A7I7XED7</accession>
<evidence type="ECO:0000256" key="3">
    <source>
        <dbReference type="ARBA" id="ARBA00022777"/>
    </source>
</evidence>
<evidence type="ECO:0000313" key="10">
    <source>
        <dbReference type="Proteomes" id="UP000466517"/>
    </source>
</evidence>
<dbReference type="RefSeq" id="WP_163734539.1">
    <property type="nucleotide sequence ID" value="NZ_AP022610.1"/>
</dbReference>
<keyword evidence="7" id="KW-0472">Membrane</keyword>
<dbReference type="Gene3D" id="3.40.50.300">
    <property type="entry name" value="P-loop containing nucleotide triphosphate hydrolases"/>
    <property type="match status" value="1"/>
</dbReference>
<dbReference type="PANTHER" id="PTHR32309">
    <property type="entry name" value="TYROSINE-PROTEIN KINASE"/>
    <property type="match status" value="1"/>
</dbReference>
<dbReference type="InterPro" id="IPR027417">
    <property type="entry name" value="P-loop_NTPase"/>
</dbReference>
<evidence type="ECO:0000259" key="8">
    <source>
        <dbReference type="Pfam" id="PF13614"/>
    </source>
</evidence>
<evidence type="ECO:0000256" key="6">
    <source>
        <dbReference type="SAM" id="MobiDB-lite"/>
    </source>
</evidence>
<dbReference type="CDD" id="cd05387">
    <property type="entry name" value="BY-kinase"/>
    <property type="match status" value="1"/>
</dbReference>
<dbReference type="InterPro" id="IPR025669">
    <property type="entry name" value="AAA_dom"/>
</dbReference>
<keyword evidence="10" id="KW-1185">Reference proteome</keyword>
<feature type="domain" description="AAA" evidence="8">
    <location>
        <begin position="272"/>
        <end position="423"/>
    </location>
</feature>
<dbReference type="PANTHER" id="PTHR32309:SF31">
    <property type="entry name" value="CAPSULAR EXOPOLYSACCHARIDE FAMILY"/>
    <property type="match status" value="1"/>
</dbReference>
<name>A0A7I7XED7_9MYCO</name>
<keyword evidence="7" id="KW-1133">Transmembrane helix</keyword>
<keyword evidence="4" id="KW-0067">ATP-binding</keyword>
<keyword evidence="1" id="KW-0808">Transferase</keyword>
<reference evidence="9 10" key="1">
    <citation type="journal article" date="2019" name="Emerg. Microbes Infect.">
        <title>Comprehensive subspecies identification of 175 nontuberculous mycobacteria species based on 7547 genomic profiles.</title>
        <authorList>
            <person name="Matsumoto Y."/>
            <person name="Kinjo T."/>
            <person name="Motooka D."/>
            <person name="Nabeya D."/>
            <person name="Jung N."/>
            <person name="Uechi K."/>
            <person name="Horii T."/>
            <person name="Iida T."/>
            <person name="Fujita J."/>
            <person name="Nakamura S."/>
        </authorList>
    </citation>
    <scope>NUCLEOTIDE SEQUENCE [LARGE SCALE GENOMIC DNA]</scope>
    <source>
        <strain evidence="9 10">JCM 13574</strain>
    </source>
</reference>
<dbReference type="KEGG" id="mmag:MMAD_14530"/>
<keyword evidence="3" id="KW-0418">Kinase</keyword>
<feature type="transmembrane region" description="Helical" evidence="7">
    <location>
        <begin position="12"/>
        <end position="31"/>
    </location>
</feature>
<evidence type="ECO:0000313" key="9">
    <source>
        <dbReference type="EMBL" id="BBZ27158.1"/>
    </source>
</evidence>
<dbReference type="EMBL" id="AP022610">
    <property type="protein sequence ID" value="BBZ27158.1"/>
    <property type="molecule type" value="Genomic_DNA"/>
</dbReference>
<keyword evidence="7" id="KW-0812">Transmembrane</keyword>
<dbReference type="AlphaFoldDB" id="A0A7I7XED7"/>
<feature type="compositionally biased region" description="Basic and acidic residues" evidence="6">
    <location>
        <begin position="467"/>
        <end position="480"/>
    </location>
</feature>
<keyword evidence="5" id="KW-0829">Tyrosine-protein kinase</keyword>
<proteinExistence type="predicted"/>
<evidence type="ECO:0000256" key="5">
    <source>
        <dbReference type="ARBA" id="ARBA00023137"/>
    </source>
</evidence>
<evidence type="ECO:0000256" key="2">
    <source>
        <dbReference type="ARBA" id="ARBA00022741"/>
    </source>
</evidence>
<evidence type="ECO:0000256" key="4">
    <source>
        <dbReference type="ARBA" id="ARBA00022840"/>
    </source>
</evidence>
<gene>
    <name evidence="9" type="ORF">MMAD_14530</name>
</gene>
<evidence type="ECO:0000256" key="7">
    <source>
        <dbReference type="SAM" id="Phobius"/>
    </source>
</evidence>
<dbReference type="SUPFAM" id="SSF52540">
    <property type="entry name" value="P-loop containing nucleoside triphosphate hydrolases"/>
    <property type="match status" value="1"/>
</dbReference>
<keyword evidence="2" id="KW-0547">Nucleotide-binding</keyword>
<feature type="transmembrane region" description="Helical" evidence="7">
    <location>
        <begin position="186"/>
        <end position="207"/>
    </location>
</feature>
<protein>
    <submittedName>
        <fullName evidence="9">Capsular exopolysaccharide biosynthesis protein</fullName>
    </submittedName>
</protein>
<sequence length="525" mass="54976">MDIKEYFRIFRRFWWIILVCALIGGGLGYATSLSAVNKYLPSFFSNDYVSTATLFVATQNGSSVAEAYQNNLFSQERVVSYAALATSEQVAARTIDQLKSPLSVGELRSRITATPQPKTVLLDISVKDPDPAQAQTYANAVADSLVGLVAELETSRRGGSPAAGAVVVDDANYPTSPGGLGLATRIGLGVAAGLILGLLLAVIFGVLDKRLRGRETVESASDSAVLGGLPADSARAHVAVADFDADGLYAERVRELRTNLRFATTSRGGQARVIAVTSPSAEEGRTTVAIDLAAALAETGRSVVVVDGSLRHAGLTEVLPLSDALRRSAGERGLSTALAGEHDVADGVIRNVPAGQHTIAVLPAGPRVARPAELWATDHAQAVLQRLSENFDFVIVDTPPLDAYYDGVAIAALADGALVLARIRQTTATALRRALQKLATADVDVLGTVVTFEQVGPLAKRRHDRQVHRDDAGADAHAADEGGTGAAHRDAGDGDTQTIPAVKDGLVGSGSPSRRGRRAAPEESQ</sequence>